<protein>
    <submittedName>
        <fullName evidence="1">Uncharacterized protein</fullName>
    </submittedName>
</protein>
<dbReference type="KEGG" id="gbn:GEOBRER4_02140"/>
<dbReference type="AlphaFoldDB" id="A0A6S6M1G3"/>
<dbReference type="Proteomes" id="UP000515472">
    <property type="component" value="Chromosome"/>
</dbReference>
<organism evidence="1 2">
    <name type="scientific">Citrifermentans bremense</name>
    <dbReference type="NCBI Taxonomy" id="60035"/>
    <lineage>
        <taxon>Bacteria</taxon>
        <taxon>Pseudomonadati</taxon>
        <taxon>Thermodesulfobacteriota</taxon>
        <taxon>Desulfuromonadia</taxon>
        <taxon>Geobacterales</taxon>
        <taxon>Geobacteraceae</taxon>
        <taxon>Citrifermentans</taxon>
    </lineage>
</organism>
<dbReference type="EMBL" id="AP023213">
    <property type="protein sequence ID" value="BCG45464.1"/>
    <property type="molecule type" value="Genomic_DNA"/>
</dbReference>
<evidence type="ECO:0000313" key="1">
    <source>
        <dbReference type="EMBL" id="BCG45464.1"/>
    </source>
</evidence>
<keyword evidence="2" id="KW-1185">Reference proteome</keyword>
<dbReference type="RefSeq" id="WP_185243868.1">
    <property type="nucleotide sequence ID" value="NZ_AP023213.1"/>
</dbReference>
<proteinExistence type="predicted"/>
<evidence type="ECO:0000313" key="2">
    <source>
        <dbReference type="Proteomes" id="UP000515472"/>
    </source>
</evidence>
<accession>A0A6S6M1G3</accession>
<reference evidence="1 2" key="1">
    <citation type="submission" date="2020-06" db="EMBL/GenBank/DDBJ databases">
        <title>Interaction of electrochemicaly active bacteria, Geobacter bremensis R4 on different carbon anode.</title>
        <authorList>
            <person name="Meng L."/>
            <person name="Yoshida N."/>
        </authorList>
    </citation>
    <scope>NUCLEOTIDE SEQUENCE [LARGE SCALE GENOMIC DNA]</scope>
    <source>
        <strain evidence="1 2">R4</strain>
    </source>
</reference>
<name>A0A6S6M1G3_9BACT</name>
<sequence>MTTLILIILAIIAIVLTVWLLAVPAEVVAGSFKAFRRGGWRHHKPGPPNTSG</sequence>
<gene>
    <name evidence="1" type="ORF">GEOBRER4_n0218</name>
</gene>